<gene>
    <name evidence="2" type="ORF">B0T10DRAFT_575360</name>
</gene>
<protein>
    <recommendedName>
        <fullName evidence="4">M6 metalloprotease</fullName>
    </recommendedName>
</protein>
<dbReference type="GO" id="GO:0006508">
    <property type="term" value="P:proteolysis"/>
    <property type="evidence" value="ECO:0007669"/>
    <property type="project" value="InterPro"/>
</dbReference>
<evidence type="ECO:0008006" key="4">
    <source>
        <dbReference type="Google" id="ProtNLM"/>
    </source>
</evidence>
<comment type="caution">
    <text evidence="2">The sequence shown here is derived from an EMBL/GenBank/DDBJ whole genome shotgun (WGS) entry which is preliminary data.</text>
</comment>
<reference evidence="2 3" key="1">
    <citation type="journal article" date="2021" name="Nat. Commun.">
        <title>Genetic determinants of endophytism in the Arabidopsis root mycobiome.</title>
        <authorList>
            <person name="Mesny F."/>
            <person name="Miyauchi S."/>
            <person name="Thiergart T."/>
            <person name="Pickel B."/>
            <person name="Atanasova L."/>
            <person name="Karlsson M."/>
            <person name="Huettel B."/>
            <person name="Barry K.W."/>
            <person name="Haridas S."/>
            <person name="Chen C."/>
            <person name="Bauer D."/>
            <person name="Andreopoulos W."/>
            <person name="Pangilinan J."/>
            <person name="LaButti K."/>
            <person name="Riley R."/>
            <person name="Lipzen A."/>
            <person name="Clum A."/>
            <person name="Drula E."/>
            <person name="Henrissat B."/>
            <person name="Kohler A."/>
            <person name="Grigoriev I.V."/>
            <person name="Martin F.M."/>
            <person name="Hacquard S."/>
        </authorList>
    </citation>
    <scope>NUCLEOTIDE SEQUENCE [LARGE SCALE GENOMIC DNA]</scope>
    <source>
        <strain evidence="2 3">MPI-CAGE-CH-0241</strain>
    </source>
</reference>
<dbReference type="InterPro" id="IPR008757">
    <property type="entry name" value="Peptidase_M6-like_domain"/>
</dbReference>
<evidence type="ECO:0000313" key="2">
    <source>
        <dbReference type="EMBL" id="KAH6886949.1"/>
    </source>
</evidence>
<dbReference type="NCBIfam" id="TIGR03296">
    <property type="entry name" value="M6dom_TIGR03296"/>
    <property type="match status" value="1"/>
</dbReference>
<feature type="signal peptide" evidence="1">
    <location>
        <begin position="1"/>
        <end position="20"/>
    </location>
</feature>
<sequence>MLSIAAFLLFLCPAASVASACKPPTPPPNKNSTRCRLPARNDVHLSVGFDFAGDCVPSTGDLGAFMMFVDFSDAEAPSYDPPKELRDVFFPDAVDWYTKASYGALSLNVTADVSRYYRMPAPAASYNWDSGLSYEQHQAYIQDALQAYTANGTRPPPPETEVLYIVPTRFASSYMTRSIAFHGRANTREGAYVARKTVTFGTDPFLTWGYGALSHETGHTMCLPDYYPYASGLETRYYVGGWSAMGDIGGPGPDFFSWDKWRLGWLSDDNIDCVVEHGTSEHTLTPLEVTGGTKAVVIAANETAALVVEARVAEGLDSKVCAPGVLLYTVDTTIPTGEGPLRVLDANPSSGGCGDGDGELNDATLSLDGGKSTYDVPGWGITVKLLSKDGGKFKVQVDYS</sequence>
<accession>A0A9P9AQZ3</accession>
<evidence type="ECO:0000256" key="1">
    <source>
        <dbReference type="SAM" id="SignalP"/>
    </source>
</evidence>
<proteinExistence type="predicted"/>
<evidence type="ECO:0000313" key="3">
    <source>
        <dbReference type="Proteomes" id="UP000777438"/>
    </source>
</evidence>
<dbReference type="EMBL" id="JAGPYM010000015">
    <property type="protein sequence ID" value="KAH6886949.1"/>
    <property type="molecule type" value="Genomic_DNA"/>
</dbReference>
<keyword evidence="1" id="KW-0732">Signal</keyword>
<keyword evidence="3" id="KW-1185">Reference proteome</keyword>
<name>A0A9P9AQZ3_9HYPO</name>
<dbReference type="OrthoDB" id="3941110at2759"/>
<feature type="chain" id="PRO_5040437373" description="M6 metalloprotease" evidence="1">
    <location>
        <begin position="21"/>
        <end position="400"/>
    </location>
</feature>
<organism evidence="2 3">
    <name type="scientific">Thelonectria olida</name>
    <dbReference type="NCBI Taxonomy" id="1576542"/>
    <lineage>
        <taxon>Eukaryota</taxon>
        <taxon>Fungi</taxon>
        <taxon>Dikarya</taxon>
        <taxon>Ascomycota</taxon>
        <taxon>Pezizomycotina</taxon>
        <taxon>Sordariomycetes</taxon>
        <taxon>Hypocreomycetidae</taxon>
        <taxon>Hypocreales</taxon>
        <taxon>Nectriaceae</taxon>
        <taxon>Thelonectria</taxon>
    </lineage>
</organism>
<dbReference type="PANTHER" id="PTHR41775:SF1">
    <property type="entry name" value="PEPTIDASE M6-LIKE DOMAIN-CONTAINING PROTEIN"/>
    <property type="match status" value="1"/>
</dbReference>
<dbReference type="PANTHER" id="PTHR41775">
    <property type="entry name" value="SECRETED PROTEIN-RELATED"/>
    <property type="match status" value="1"/>
</dbReference>
<dbReference type="Proteomes" id="UP000777438">
    <property type="component" value="Unassembled WGS sequence"/>
</dbReference>
<dbReference type="AlphaFoldDB" id="A0A9P9AQZ3"/>
<dbReference type="GO" id="GO:0008233">
    <property type="term" value="F:peptidase activity"/>
    <property type="evidence" value="ECO:0007669"/>
    <property type="project" value="InterPro"/>
</dbReference>